<evidence type="ECO:0000313" key="5">
    <source>
        <dbReference type="EMBL" id="KAK5188191.1"/>
    </source>
</evidence>
<keyword evidence="2" id="KW-0812">Transmembrane</keyword>
<evidence type="ECO:0000256" key="4">
    <source>
        <dbReference type="ARBA" id="ARBA00023136"/>
    </source>
</evidence>
<organism evidence="5 6">
    <name type="scientific">Cryomyces antarcticus</name>
    <dbReference type="NCBI Taxonomy" id="329879"/>
    <lineage>
        <taxon>Eukaryota</taxon>
        <taxon>Fungi</taxon>
        <taxon>Dikarya</taxon>
        <taxon>Ascomycota</taxon>
        <taxon>Pezizomycotina</taxon>
        <taxon>Dothideomycetes</taxon>
        <taxon>Dothideomycetes incertae sedis</taxon>
        <taxon>Cryomyces</taxon>
    </lineage>
</organism>
<comment type="caution">
    <text evidence="5">The sequence shown here is derived from an EMBL/GenBank/DDBJ whole genome shotgun (WGS) entry which is preliminary data.</text>
</comment>
<dbReference type="EMBL" id="JAVRRA010018483">
    <property type="protein sequence ID" value="KAK5188191.1"/>
    <property type="molecule type" value="Genomic_DNA"/>
</dbReference>
<evidence type="ECO:0000256" key="2">
    <source>
        <dbReference type="ARBA" id="ARBA00022692"/>
    </source>
</evidence>
<sequence length="94" mass="11281">MIPIYSTVSFLSYYYYKHAIYFEVMRDCYEAFAIASFFTLLCHYIAPNLHEQKDFFRQLTPKNWFWAVFGMQKLTGGQDRGPLRKPRSGLTWFN</sequence>
<accession>A0ABR0LKB1</accession>
<comment type="subcellular location">
    <subcellularLocation>
        <location evidence="1">Membrane</location>
        <topology evidence="1">Multi-pass membrane protein</topology>
    </subcellularLocation>
</comment>
<feature type="non-terminal residue" evidence="5">
    <location>
        <position position="94"/>
    </location>
</feature>
<dbReference type="InterPro" id="IPR005178">
    <property type="entry name" value="Ostalpha/TMEM184C"/>
</dbReference>
<protein>
    <submittedName>
        <fullName evidence="5">Uncharacterized protein</fullName>
    </submittedName>
</protein>
<name>A0ABR0LKB1_9PEZI</name>
<dbReference type="Proteomes" id="UP001357485">
    <property type="component" value="Unassembled WGS sequence"/>
</dbReference>
<evidence type="ECO:0000256" key="3">
    <source>
        <dbReference type="ARBA" id="ARBA00022989"/>
    </source>
</evidence>
<keyword evidence="6" id="KW-1185">Reference proteome</keyword>
<reference evidence="5 6" key="1">
    <citation type="submission" date="2023-08" db="EMBL/GenBank/DDBJ databases">
        <title>Black Yeasts Isolated from many extreme environments.</title>
        <authorList>
            <person name="Coleine C."/>
            <person name="Stajich J.E."/>
            <person name="Selbmann L."/>
        </authorList>
    </citation>
    <scope>NUCLEOTIDE SEQUENCE [LARGE SCALE GENOMIC DNA]</scope>
    <source>
        <strain evidence="5 6">CCFEE 536</strain>
    </source>
</reference>
<gene>
    <name evidence="5" type="ORF">LTR16_008584</name>
</gene>
<keyword evidence="3" id="KW-1133">Transmembrane helix</keyword>
<keyword evidence="4" id="KW-0472">Membrane</keyword>
<evidence type="ECO:0000313" key="6">
    <source>
        <dbReference type="Proteomes" id="UP001357485"/>
    </source>
</evidence>
<dbReference type="Pfam" id="PF03619">
    <property type="entry name" value="Solute_trans_a"/>
    <property type="match status" value="1"/>
</dbReference>
<evidence type="ECO:0000256" key="1">
    <source>
        <dbReference type="ARBA" id="ARBA00004141"/>
    </source>
</evidence>
<dbReference type="PANTHER" id="PTHR23423">
    <property type="entry name" value="ORGANIC SOLUTE TRANSPORTER-RELATED"/>
    <property type="match status" value="1"/>
</dbReference>
<proteinExistence type="predicted"/>